<feature type="transmembrane region" description="Helical" evidence="11">
    <location>
        <begin position="12"/>
        <end position="32"/>
    </location>
</feature>
<evidence type="ECO:0000256" key="1">
    <source>
        <dbReference type="ARBA" id="ARBA00000085"/>
    </source>
</evidence>
<protein>
    <recommendedName>
        <fullName evidence="3">histidine kinase</fullName>
        <ecNumber evidence="3">2.7.13.3</ecNumber>
    </recommendedName>
</protein>
<dbReference type="InterPro" id="IPR004358">
    <property type="entry name" value="Sig_transdc_His_kin-like_C"/>
</dbReference>
<evidence type="ECO:0000256" key="9">
    <source>
        <dbReference type="ARBA" id="ARBA00023012"/>
    </source>
</evidence>
<evidence type="ECO:0000256" key="11">
    <source>
        <dbReference type="SAM" id="Phobius"/>
    </source>
</evidence>
<dbReference type="PANTHER" id="PTHR45453">
    <property type="entry name" value="PHOSPHATE REGULON SENSOR PROTEIN PHOR"/>
    <property type="match status" value="1"/>
</dbReference>
<organism evidence="13">
    <name type="scientific">[Clostridium] nexile</name>
    <dbReference type="NCBI Taxonomy" id="29361"/>
    <lineage>
        <taxon>Bacteria</taxon>
        <taxon>Bacillati</taxon>
        <taxon>Bacillota</taxon>
        <taxon>Clostridia</taxon>
        <taxon>Lachnospirales</taxon>
        <taxon>Lachnospiraceae</taxon>
        <taxon>Tyzzerella</taxon>
    </lineage>
</organism>
<dbReference type="PRINTS" id="PR00344">
    <property type="entry name" value="BCTRLSENSOR"/>
</dbReference>
<dbReference type="EC" id="2.7.13.3" evidence="3"/>
<evidence type="ECO:0000256" key="10">
    <source>
        <dbReference type="ARBA" id="ARBA00023136"/>
    </source>
</evidence>
<keyword evidence="6 11" id="KW-0812">Transmembrane</keyword>
<dbReference type="InterPro" id="IPR005467">
    <property type="entry name" value="His_kinase_dom"/>
</dbReference>
<evidence type="ECO:0000256" key="2">
    <source>
        <dbReference type="ARBA" id="ARBA00004651"/>
    </source>
</evidence>
<keyword evidence="8 11" id="KW-1133">Transmembrane helix</keyword>
<evidence type="ECO:0000259" key="12">
    <source>
        <dbReference type="PROSITE" id="PS50109"/>
    </source>
</evidence>
<sequence>MKEFRSYWKKNKRWIGISFSFAVIFTVILMLYDIQADTVWYAFALCFSVEVILLAVDFVKYYGKCKRMEEQYLNINICVPEDGEPEDLVERYYQEMVNTLFEGKAKIESDNNIARKEMLDYYSLWVHQIKTPIAAMRILLQAAEEISFEKRTELEMELFKIEQYVEMALSYIRLGNMASDLKLQWYSMDEIIKPAVKKYSKLFILKKIKLKYEPIENKILTDEKWLGLVVEQILSNALKYTNEGTISIYLEPKKENVLVIEDTGIGIWQEDLPRVFEKGFTGYNGRTDKKSTGIGLYLCKSIVDKLNHRIYISSEVSKGTKIFLNLNRDDFRLE</sequence>
<evidence type="ECO:0000256" key="5">
    <source>
        <dbReference type="ARBA" id="ARBA00022679"/>
    </source>
</evidence>
<keyword evidence="10 11" id="KW-0472">Membrane</keyword>
<comment type="subcellular location">
    <subcellularLocation>
        <location evidence="2">Cell membrane</location>
        <topology evidence="2">Multi-pass membrane protein</topology>
    </subcellularLocation>
</comment>
<dbReference type="InterPro" id="IPR036890">
    <property type="entry name" value="HATPase_C_sf"/>
</dbReference>
<gene>
    <name evidence="13" type="primary">graS_1</name>
    <name evidence="13" type="ORF">CNLFYP112_01620</name>
</gene>
<evidence type="ECO:0000256" key="4">
    <source>
        <dbReference type="ARBA" id="ARBA00022475"/>
    </source>
</evidence>
<evidence type="ECO:0000256" key="8">
    <source>
        <dbReference type="ARBA" id="ARBA00022989"/>
    </source>
</evidence>
<evidence type="ECO:0000256" key="3">
    <source>
        <dbReference type="ARBA" id="ARBA00012438"/>
    </source>
</evidence>
<evidence type="ECO:0000256" key="7">
    <source>
        <dbReference type="ARBA" id="ARBA00022777"/>
    </source>
</evidence>
<dbReference type="Pfam" id="PF02518">
    <property type="entry name" value="HATPase_c"/>
    <property type="match status" value="1"/>
</dbReference>
<dbReference type="InterPro" id="IPR003594">
    <property type="entry name" value="HATPase_dom"/>
</dbReference>
<dbReference type="PANTHER" id="PTHR45453:SF2">
    <property type="entry name" value="HISTIDINE KINASE"/>
    <property type="match status" value="1"/>
</dbReference>
<evidence type="ECO:0000256" key="6">
    <source>
        <dbReference type="ARBA" id="ARBA00022692"/>
    </source>
</evidence>
<keyword evidence="7 13" id="KW-0418">Kinase</keyword>
<dbReference type="GO" id="GO:0000155">
    <property type="term" value="F:phosphorelay sensor kinase activity"/>
    <property type="evidence" value="ECO:0007669"/>
    <property type="project" value="TreeGrafter"/>
</dbReference>
<dbReference type="SMART" id="SM00387">
    <property type="entry name" value="HATPase_c"/>
    <property type="match status" value="1"/>
</dbReference>
<accession>A0A6N2T6B1</accession>
<feature type="domain" description="Histidine kinase" evidence="12">
    <location>
        <begin position="124"/>
        <end position="330"/>
    </location>
</feature>
<proteinExistence type="predicted"/>
<dbReference type="EMBL" id="CACRTG010000011">
    <property type="protein sequence ID" value="VYT00319.1"/>
    <property type="molecule type" value="Genomic_DNA"/>
</dbReference>
<dbReference type="GO" id="GO:0016036">
    <property type="term" value="P:cellular response to phosphate starvation"/>
    <property type="evidence" value="ECO:0007669"/>
    <property type="project" value="TreeGrafter"/>
</dbReference>
<keyword evidence="5 13" id="KW-0808">Transferase</keyword>
<dbReference type="AlphaFoldDB" id="A0A6N2T6B1"/>
<dbReference type="InterPro" id="IPR050351">
    <property type="entry name" value="BphY/WalK/GraS-like"/>
</dbReference>
<reference evidence="13" key="1">
    <citation type="submission" date="2019-11" db="EMBL/GenBank/DDBJ databases">
        <authorList>
            <person name="Feng L."/>
        </authorList>
    </citation>
    <scope>NUCLEOTIDE SEQUENCE</scope>
    <source>
        <strain evidence="13">CnexileLFYP112</strain>
    </source>
</reference>
<dbReference type="GO" id="GO:0005886">
    <property type="term" value="C:plasma membrane"/>
    <property type="evidence" value="ECO:0007669"/>
    <property type="project" value="UniProtKB-SubCell"/>
</dbReference>
<evidence type="ECO:0000313" key="13">
    <source>
        <dbReference type="EMBL" id="VYT00319.1"/>
    </source>
</evidence>
<dbReference type="PROSITE" id="PS50109">
    <property type="entry name" value="HIS_KIN"/>
    <property type="match status" value="1"/>
</dbReference>
<dbReference type="Gene3D" id="3.30.565.10">
    <property type="entry name" value="Histidine kinase-like ATPase, C-terminal domain"/>
    <property type="match status" value="1"/>
</dbReference>
<keyword evidence="4" id="KW-1003">Cell membrane</keyword>
<dbReference type="GO" id="GO:0004721">
    <property type="term" value="F:phosphoprotein phosphatase activity"/>
    <property type="evidence" value="ECO:0007669"/>
    <property type="project" value="TreeGrafter"/>
</dbReference>
<dbReference type="SUPFAM" id="SSF55874">
    <property type="entry name" value="ATPase domain of HSP90 chaperone/DNA topoisomerase II/histidine kinase"/>
    <property type="match status" value="1"/>
</dbReference>
<name>A0A6N2T6B1_9FIRM</name>
<keyword evidence="9" id="KW-0902">Two-component regulatory system</keyword>
<comment type="catalytic activity">
    <reaction evidence="1">
        <text>ATP + protein L-histidine = ADP + protein N-phospho-L-histidine.</text>
        <dbReference type="EC" id="2.7.13.3"/>
    </reaction>
</comment>
<feature type="transmembrane region" description="Helical" evidence="11">
    <location>
        <begin position="38"/>
        <end position="59"/>
    </location>
</feature>